<dbReference type="EC" id="3.2.2.-" evidence="5"/>
<dbReference type="InterPro" id="IPR003180">
    <property type="entry name" value="MPG"/>
</dbReference>
<evidence type="ECO:0000256" key="2">
    <source>
        <dbReference type="ARBA" id="ARBA00022763"/>
    </source>
</evidence>
<keyword evidence="4 5" id="KW-0234">DNA repair</keyword>
<dbReference type="PANTHER" id="PTHR10429:SF0">
    <property type="entry name" value="DNA-3-METHYLADENINE GLYCOSYLASE"/>
    <property type="match status" value="1"/>
</dbReference>
<comment type="similarity">
    <text evidence="1 5">Belongs to the DNA glycosylase MPG family.</text>
</comment>
<reference evidence="6 7" key="1">
    <citation type="journal article" date="2016" name="Nat. Commun.">
        <title>Thousands of microbial genomes shed light on interconnected biogeochemical processes in an aquifer system.</title>
        <authorList>
            <person name="Anantharaman K."/>
            <person name="Brown C.T."/>
            <person name="Hug L.A."/>
            <person name="Sharon I."/>
            <person name="Castelle C.J."/>
            <person name="Probst A.J."/>
            <person name="Thomas B.C."/>
            <person name="Singh A."/>
            <person name="Wilkins M.J."/>
            <person name="Karaoz U."/>
            <person name="Brodie E.L."/>
            <person name="Williams K.H."/>
            <person name="Hubbard S.S."/>
            <person name="Banfield J.F."/>
        </authorList>
    </citation>
    <scope>NUCLEOTIDE SEQUENCE [LARGE SCALE GENOMIC DNA]</scope>
</reference>
<keyword evidence="3 5" id="KW-0378">Hydrolase</keyword>
<protein>
    <recommendedName>
        <fullName evidence="5">Putative 3-methyladenine DNA glycosylase</fullName>
        <ecNumber evidence="5">3.2.2.-</ecNumber>
    </recommendedName>
</protein>
<proteinExistence type="inferred from homology"/>
<dbReference type="Proteomes" id="UP000177269">
    <property type="component" value="Unassembled WGS sequence"/>
</dbReference>
<dbReference type="Gene3D" id="3.10.300.10">
    <property type="entry name" value="Methylpurine-DNA glycosylase (MPG)"/>
    <property type="match status" value="2"/>
</dbReference>
<dbReference type="GO" id="GO:0006284">
    <property type="term" value="P:base-excision repair"/>
    <property type="evidence" value="ECO:0007669"/>
    <property type="project" value="InterPro"/>
</dbReference>
<accession>A0A1G2P3Z6</accession>
<dbReference type="AlphaFoldDB" id="A0A1G2P3Z6"/>
<dbReference type="PANTHER" id="PTHR10429">
    <property type="entry name" value="DNA-3-METHYLADENINE GLYCOSYLASE"/>
    <property type="match status" value="1"/>
</dbReference>
<evidence type="ECO:0000313" key="6">
    <source>
        <dbReference type="EMBL" id="OHA43050.1"/>
    </source>
</evidence>
<keyword evidence="2 5" id="KW-0227">DNA damage</keyword>
<evidence type="ECO:0000256" key="5">
    <source>
        <dbReference type="HAMAP-Rule" id="MF_00527"/>
    </source>
</evidence>
<comment type="caution">
    <text evidence="6">The sequence shown here is derived from an EMBL/GenBank/DDBJ whole genome shotgun (WGS) entry which is preliminary data.</text>
</comment>
<dbReference type="Pfam" id="PF02245">
    <property type="entry name" value="Pur_DNA_glyco"/>
    <property type="match status" value="2"/>
</dbReference>
<evidence type="ECO:0000313" key="7">
    <source>
        <dbReference type="Proteomes" id="UP000177269"/>
    </source>
</evidence>
<dbReference type="EMBL" id="MHSK01000001">
    <property type="protein sequence ID" value="OHA43050.1"/>
    <property type="molecule type" value="Genomic_DNA"/>
</dbReference>
<dbReference type="CDD" id="cd00540">
    <property type="entry name" value="AAG"/>
    <property type="match status" value="1"/>
</dbReference>
<dbReference type="HAMAP" id="MF_00527">
    <property type="entry name" value="3MGH"/>
    <property type="match status" value="1"/>
</dbReference>
<name>A0A1G2P3Z6_9BACT</name>
<gene>
    <name evidence="6" type="ORF">A3G52_04455</name>
</gene>
<evidence type="ECO:0000256" key="3">
    <source>
        <dbReference type="ARBA" id="ARBA00022801"/>
    </source>
</evidence>
<evidence type="ECO:0000256" key="4">
    <source>
        <dbReference type="ARBA" id="ARBA00023204"/>
    </source>
</evidence>
<dbReference type="SUPFAM" id="SSF50486">
    <property type="entry name" value="FMT C-terminal domain-like"/>
    <property type="match status" value="1"/>
</dbReference>
<dbReference type="GO" id="GO:0003905">
    <property type="term" value="F:alkylbase DNA N-glycosylase activity"/>
    <property type="evidence" value="ECO:0007669"/>
    <property type="project" value="InterPro"/>
</dbReference>
<dbReference type="InterPro" id="IPR036995">
    <property type="entry name" value="MPG_sf"/>
</dbReference>
<sequence>MKKLAVSFFGKSPVIVAEKLLGKFLVRKHAGKGIAYMITETEAYSGEEDLACHASKGRTIRTETLYGEPAHFYIYLCYGMHYMLNIVTSSKGHPSAVLIRALEGIVGPGRVTKSLEISKNLNGKEASAKSGYWFEDRGVKIDKKSILKTSRIGVEYAGPVWSKKPWRFIVDTT</sequence>
<evidence type="ECO:0000256" key="1">
    <source>
        <dbReference type="ARBA" id="ARBA00009232"/>
    </source>
</evidence>
<organism evidence="6 7">
    <name type="scientific">Candidatus Taylorbacteria bacterium RIFCSPLOWO2_12_FULL_43_20</name>
    <dbReference type="NCBI Taxonomy" id="1802332"/>
    <lineage>
        <taxon>Bacteria</taxon>
        <taxon>Candidatus Tayloriibacteriota</taxon>
    </lineage>
</organism>
<dbReference type="InterPro" id="IPR011034">
    <property type="entry name" value="Formyl_transferase-like_C_sf"/>
</dbReference>
<dbReference type="GO" id="GO:0003677">
    <property type="term" value="F:DNA binding"/>
    <property type="evidence" value="ECO:0007669"/>
    <property type="project" value="InterPro"/>
</dbReference>